<name>A0ABS9WAP6_9PROT</name>
<protein>
    <submittedName>
        <fullName evidence="1">Uncharacterized protein</fullName>
    </submittedName>
</protein>
<dbReference type="Proteomes" id="UP001201985">
    <property type="component" value="Unassembled WGS sequence"/>
</dbReference>
<evidence type="ECO:0000313" key="2">
    <source>
        <dbReference type="Proteomes" id="UP001201985"/>
    </source>
</evidence>
<sequence>MSATPAFPIAPSLPCVTLVDTLDSPLARWRGWEIRTRCADPCCPPNRLIPVCEVVEAHDTVTVRAMAGQMRCCVCAKPARNVALVRDEAGARIIQPVRGCAEL</sequence>
<organism evidence="1 2">
    <name type="scientific">Teichococcus vastitatis</name>
    <dbReference type="NCBI Taxonomy" id="2307076"/>
    <lineage>
        <taxon>Bacteria</taxon>
        <taxon>Pseudomonadati</taxon>
        <taxon>Pseudomonadota</taxon>
        <taxon>Alphaproteobacteria</taxon>
        <taxon>Acetobacterales</taxon>
        <taxon>Roseomonadaceae</taxon>
        <taxon>Roseomonas</taxon>
    </lineage>
</organism>
<evidence type="ECO:0000313" key="1">
    <source>
        <dbReference type="EMBL" id="MCI0756376.1"/>
    </source>
</evidence>
<dbReference type="RefSeq" id="WP_241793911.1">
    <property type="nucleotide sequence ID" value="NZ_JALBUU010000125.1"/>
</dbReference>
<proteinExistence type="predicted"/>
<accession>A0ABS9WAP6</accession>
<gene>
    <name evidence="1" type="ORF">MON41_22315</name>
</gene>
<comment type="caution">
    <text evidence="1">The sequence shown here is derived from an EMBL/GenBank/DDBJ whole genome shotgun (WGS) entry which is preliminary data.</text>
</comment>
<keyword evidence="2" id="KW-1185">Reference proteome</keyword>
<dbReference type="EMBL" id="JALBUU010000125">
    <property type="protein sequence ID" value="MCI0756376.1"/>
    <property type="molecule type" value="Genomic_DNA"/>
</dbReference>
<reference evidence="1 2" key="1">
    <citation type="submission" date="2022-03" db="EMBL/GenBank/DDBJ databases">
        <title>Complete genome analysis of Roseomonas KG 17.1 : a prolific producer of plant growth promoters.</title>
        <authorList>
            <person name="Saadouli I."/>
            <person name="Najjari A."/>
            <person name="Mosbah A."/>
            <person name="Ouzari H.I."/>
        </authorList>
    </citation>
    <scope>NUCLEOTIDE SEQUENCE [LARGE SCALE GENOMIC DNA]</scope>
    <source>
        <strain evidence="1 2">KG17-1</strain>
    </source>
</reference>